<dbReference type="CDD" id="cd00082">
    <property type="entry name" value="HisKA"/>
    <property type="match status" value="1"/>
</dbReference>
<dbReference type="PRINTS" id="PR00344">
    <property type="entry name" value="BCTRLSENSOR"/>
</dbReference>
<dbReference type="PANTHER" id="PTHR43047">
    <property type="entry name" value="TWO-COMPONENT HISTIDINE PROTEIN KINASE"/>
    <property type="match status" value="1"/>
</dbReference>
<dbReference type="Pfam" id="PF11845">
    <property type="entry name" value="Tll0287-like"/>
    <property type="match status" value="1"/>
</dbReference>
<dbReference type="InterPro" id="IPR005467">
    <property type="entry name" value="His_kinase_dom"/>
</dbReference>
<dbReference type="CDD" id="cd06225">
    <property type="entry name" value="HAMP"/>
    <property type="match status" value="1"/>
</dbReference>
<evidence type="ECO:0000256" key="4">
    <source>
        <dbReference type="ARBA" id="ARBA00022553"/>
    </source>
</evidence>
<feature type="coiled-coil region" evidence="9">
    <location>
        <begin position="285"/>
        <end position="312"/>
    </location>
</feature>
<keyword evidence="7" id="KW-0902">Two-component regulatory system</keyword>
<keyword evidence="10" id="KW-0812">Transmembrane</keyword>
<dbReference type="FunFam" id="3.30.565.10:FF:000006">
    <property type="entry name" value="Sensor histidine kinase WalK"/>
    <property type="match status" value="1"/>
</dbReference>
<dbReference type="InterPro" id="IPR021796">
    <property type="entry name" value="Tll0287-like_dom"/>
</dbReference>
<evidence type="ECO:0000256" key="9">
    <source>
        <dbReference type="SAM" id="Coils"/>
    </source>
</evidence>
<dbReference type="SMART" id="SM00388">
    <property type="entry name" value="HisKA"/>
    <property type="match status" value="1"/>
</dbReference>
<dbReference type="FunFam" id="1.10.287.130:FF:000001">
    <property type="entry name" value="Two-component sensor histidine kinase"/>
    <property type="match status" value="1"/>
</dbReference>
<dbReference type="Gene3D" id="1.10.287.130">
    <property type="match status" value="1"/>
</dbReference>
<dbReference type="Gene3D" id="3.30.565.10">
    <property type="entry name" value="Histidine kinase-like ATPase, C-terminal domain"/>
    <property type="match status" value="1"/>
</dbReference>
<dbReference type="PROSITE" id="PS50109">
    <property type="entry name" value="HIS_KIN"/>
    <property type="match status" value="1"/>
</dbReference>
<dbReference type="InterPro" id="IPR036890">
    <property type="entry name" value="HATPase_C_sf"/>
</dbReference>
<name>A0A8J6T984_9DELT</name>
<accession>A0A8J6T984</accession>
<dbReference type="GO" id="GO:0000155">
    <property type="term" value="F:phosphorelay sensor kinase activity"/>
    <property type="evidence" value="ECO:0007669"/>
    <property type="project" value="InterPro"/>
</dbReference>
<evidence type="ECO:0000313" key="14">
    <source>
        <dbReference type="Proteomes" id="UP000650524"/>
    </source>
</evidence>
<evidence type="ECO:0000256" key="2">
    <source>
        <dbReference type="ARBA" id="ARBA00004370"/>
    </source>
</evidence>
<keyword evidence="4" id="KW-0597">Phosphoprotein</keyword>
<reference evidence="13 14" key="1">
    <citation type="submission" date="2020-08" db="EMBL/GenBank/DDBJ databases">
        <title>Bridging the membrane lipid divide: bacteria of the FCB group superphylum have the potential to synthesize archaeal ether lipids.</title>
        <authorList>
            <person name="Villanueva L."/>
            <person name="Von Meijenfeldt F.A.B."/>
            <person name="Westbye A.B."/>
            <person name="Yadav S."/>
            <person name="Hopmans E.C."/>
            <person name="Dutilh B.E."/>
            <person name="Sinninghe Damste J.S."/>
        </authorList>
    </citation>
    <scope>NUCLEOTIDE SEQUENCE [LARGE SCALE GENOMIC DNA]</scope>
    <source>
        <strain evidence="13">NIOZ-UU27</strain>
    </source>
</reference>
<dbReference type="SUPFAM" id="SSF55874">
    <property type="entry name" value="ATPase domain of HSP90 chaperone/DNA topoisomerase II/histidine kinase"/>
    <property type="match status" value="1"/>
</dbReference>
<dbReference type="Gene3D" id="6.10.340.10">
    <property type="match status" value="1"/>
</dbReference>
<keyword evidence="9" id="KW-0175">Coiled coil</keyword>
<feature type="domain" description="HAMP" evidence="12">
    <location>
        <begin position="234"/>
        <end position="286"/>
    </location>
</feature>
<dbReference type="Proteomes" id="UP000650524">
    <property type="component" value="Unassembled WGS sequence"/>
</dbReference>
<evidence type="ECO:0000256" key="1">
    <source>
        <dbReference type="ARBA" id="ARBA00000085"/>
    </source>
</evidence>
<evidence type="ECO:0000259" key="11">
    <source>
        <dbReference type="PROSITE" id="PS50109"/>
    </source>
</evidence>
<evidence type="ECO:0000259" key="12">
    <source>
        <dbReference type="PROSITE" id="PS50885"/>
    </source>
</evidence>
<dbReference type="GO" id="GO:0005886">
    <property type="term" value="C:plasma membrane"/>
    <property type="evidence" value="ECO:0007669"/>
    <property type="project" value="TreeGrafter"/>
</dbReference>
<dbReference type="InterPro" id="IPR036097">
    <property type="entry name" value="HisK_dim/P_sf"/>
</dbReference>
<dbReference type="AlphaFoldDB" id="A0A8J6T984"/>
<dbReference type="Pfam" id="PF02518">
    <property type="entry name" value="HATPase_c"/>
    <property type="match status" value="1"/>
</dbReference>
<evidence type="ECO:0000256" key="8">
    <source>
        <dbReference type="ARBA" id="ARBA00023136"/>
    </source>
</evidence>
<dbReference type="Pfam" id="PF00672">
    <property type="entry name" value="HAMP"/>
    <property type="match status" value="1"/>
</dbReference>
<proteinExistence type="predicted"/>
<dbReference type="GO" id="GO:0009927">
    <property type="term" value="F:histidine phosphotransfer kinase activity"/>
    <property type="evidence" value="ECO:0007669"/>
    <property type="project" value="TreeGrafter"/>
</dbReference>
<dbReference type="SMART" id="SM00387">
    <property type="entry name" value="HATPase_c"/>
    <property type="match status" value="1"/>
</dbReference>
<feature type="domain" description="Histidine kinase" evidence="11">
    <location>
        <begin position="319"/>
        <end position="535"/>
    </location>
</feature>
<dbReference type="Pfam" id="PF00512">
    <property type="entry name" value="HisKA"/>
    <property type="match status" value="1"/>
</dbReference>
<feature type="transmembrane region" description="Helical" evidence="10">
    <location>
        <begin position="12"/>
        <end position="30"/>
    </location>
</feature>
<dbReference type="PANTHER" id="PTHR43047:SF72">
    <property type="entry name" value="OSMOSENSING HISTIDINE PROTEIN KINASE SLN1"/>
    <property type="match status" value="1"/>
</dbReference>
<dbReference type="InterPro" id="IPR003661">
    <property type="entry name" value="HisK_dim/P_dom"/>
</dbReference>
<dbReference type="SMART" id="SM00304">
    <property type="entry name" value="HAMP"/>
    <property type="match status" value="1"/>
</dbReference>
<gene>
    <name evidence="13" type="ORF">H8E19_13135</name>
</gene>
<evidence type="ECO:0000313" key="13">
    <source>
        <dbReference type="EMBL" id="MBC8178343.1"/>
    </source>
</evidence>
<dbReference type="EC" id="2.7.13.3" evidence="3"/>
<comment type="subcellular location">
    <subcellularLocation>
        <location evidence="2">Membrane</location>
    </subcellularLocation>
</comment>
<dbReference type="Gene3D" id="3.30.450.290">
    <property type="match status" value="1"/>
</dbReference>
<keyword evidence="10" id="KW-1133">Transmembrane helix</keyword>
<keyword evidence="6" id="KW-0418">Kinase</keyword>
<evidence type="ECO:0000256" key="6">
    <source>
        <dbReference type="ARBA" id="ARBA00022777"/>
    </source>
</evidence>
<dbReference type="PROSITE" id="PS50885">
    <property type="entry name" value="HAMP"/>
    <property type="match status" value="1"/>
</dbReference>
<keyword evidence="5" id="KW-0808">Transferase</keyword>
<dbReference type="InterPro" id="IPR003660">
    <property type="entry name" value="HAMP_dom"/>
</dbReference>
<dbReference type="SUPFAM" id="SSF158472">
    <property type="entry name" value="HAMP domain-like"/>
    <property type="match status" value="1"/>
</dbReference>
<comment type="catalytic activity">
    <reaction evidence="1">
        <text>ATP + protein L-histidine = ADP + protein N-phospho-L-histidine.</text>
        <dbReference type="EC" id="2.7.13.3"/>
    </reaction>
</comment>
<dbReference type="EMBL" id="JACNJD010000275">
    <property type="protein sequence ID" value="MBC8178343.1"/>
    <property type="molecule type" value="Genomic_DNA"/>
</dbReference>
<feature type="transmembrane region" description="Helical" evidence="10">
    <location>
        <begin position="210"/>
        <end position="232"/>
    </location>
</feature>
<evidence type="ECO:0000256" key="10">
    <source>
        <dbReference type="SAM" id="Phobius"/>
    </source>
</evidence>
<keyword evidence="8 10" id="KW-0472">Membrane</keyword>
<sequence>MKKSHLSLQWKFLLCITLIVFPTIGAIFVWEGMQHEKRAIDQIMNQAKVLARQIILTRQWVSDCGGVMVDQTSEGAKEIRCFFDDKLITLKGSYQRFTPSMVTKRLSQYSDREDLYRFRLASLNPLNPENRPDEFERGALVRFRNAEISEAYKFGHHDKKQYFQYVVPLHMEKGCLKCHQAGEVSKGGIRGGLSVFLPMDKIKSSLQQDYMELVIGAICLISLLILTLFFLLRRLVIRPMREFEEMADKIGGGHLDARVDISTGDEFERLGRAFNSMAERLGRGRDLLEERINQSTQELSEANRELQGLDKLKSDFLANMSHELRSPLTVIRGGVDYLNRTIKGVENRRYLDIMDKNLRRLIHLVSDLFDFTRIEARKADWSFEPENVSGLIQEIVEILSPLATDKGVAIHCQCHGDVYAEMDLERIEQVMVNLVENAIKFSDEGMEIEVEVQEDRDDVLVAVRDQGIGISGESLDIIFEKFSTLPTAGGPGKREGTGLGLAICKGIVEAHGGRIWAESKEGEGSVFFFSLPKKR</sequence>
<comment type="caution">
    <text evidence="13">The sequence shown here is derived from an EMBL/GenBank/DDBJ whole genome shotgun (WGS) entry which is preliminary data.</text>
</comment>
<dbReference type="InterPro" id="IPR004358">
    <property type="entry name" value="Sig_transdc_His_kin-like_C"/>
</dbReference>
<organism evidence="13 14">
    <name type="scientific">Candidatus Desulfacyla euxinica</name>
    <dbReference type="NCBI Taxonomy" id="2841693"/>
    <lineage>
        <taxon>Bacteria</taxon>
        <taxon>Deltaproteobacteria</taxon>
        <taxon>Candidatus Desulfacyla</taxon>
    </lineage>
</organism>
<evidence type="ECO:0000256" key="7">
    <source>
        <dbReference type="ARBA" id="ARBA00023012"/>
    </source>
</evidence>
<dbReference type="InterPro" id="IPR003594">
    <property type="entry name" value="HATPase_dom"/>
</dbReference>
<protein>
    <recommendedName>
        <fullName evidence="3">histidine kinase</fullName>
        <ecNumber evidence="3">2.7.13.3</ecNumber>
    </recommendedName>
</protein>
<dbReference type="SUPFAM" id="SSF47384">
    <property type="entry name" value="Homodimeric domain of signal transducing histidine kinase"/>
    <property type="match status" value="1"/>
</dbReference>
<evidence type="ECO:0000256" key="5">
    <source>
        <dbReference type="ARBA" id="ARBA00022679"/>
    </source>
</evidence>
<evidence type="ECO:0000256" key="3">
    <source>
        <dbReference type="ARBA" id="ARBA00012438"/>
    </source>
</evidence>